<organism evidence="2 3">
    <name type="scientific">Undibacterium terreum</name>
    <dbReference type="NCBI Taxonomy" id="1224302"/>
    <lineage>
        <taxon>Bacteria</taxon>
        <taxon>Pseudomonadati</taxon>
        <taxon>Pseudomonadota</taxon>
        <taxon>Betaproteobacteria</taxon>
        <taxon>Burkholderiales</taxon>
        <taxon>Oxalobacteraceae</taxon>
        <taxon>Undibacterium</taxon>
    </lineage>
</organism>
<protein>
    <recommendedName>
        <fullName evidence="1">MOSC domain-containing protein</fullName>
    </recommendedName>
</protein>
<gene>
    <name evidence="2" type="ORF">GCM10011396_47240</name>
</gene>
<proteinExistence type="predicted"/>
<dbReference type="Proteomes" id="UP000637423">
    <property type="component" value="Unassembled WGS sequence"/>
</dbReference>
<evidence type="ECO:0000259" key="1">
    <source>
        <dbReference type="PROSITE" id="PS51340"/>
    </source>
</evidence>
<accession>A0A916XR71</accession>
<dbReference type="PROSITE" id="PS51340">
    <property type="entry name" value="MOSC"/>
    <property type="match status" value="1"/>
</dbReference>
<reference evidence="2" key="1">
    <citation type="journal article" date="2014" name="Int. J. Syst. Evol. Microbiol.">
        <title>Complete genome sequence of Corynebacterium casei LMG S-19264T (=DSM 44701T), isolated from a smear-ripened cheese.</title>
        <authorList>
            <consortium name="US DOE Joint Genome Institute (JGI-PGF)"/>
            <person name="Walter F."/>
            <person name="Albersmeier A."/>
            <person name="Kalinowski J."/>
            <person name="Ruckert C."/>
        </authorList>
    </citation>
    <scope>NUCLEOTIDE SEQUENCE</scope>
    <source>
        <strain evidence="2">CGMCC 1.10998</strain>
    </source>
</reference>
<dbReference type="EMBL" id="BMED01000006">
    <property type="protein sequence ID" value="GGC94421.1"/>
    <property type="molecule type" value="Genomic_DNA"/>
</dbReference>
<dbReference type="Gene3D" id="2.40.33.20">
    <property type="entry name" value="PK beta-barrel domain-like"/>
    <property type="match status" value="1"/>
</dbReference>
<dbReference type="PANTHER" id="PTHR30212">
    <property type="entry name" value="PROTEIN YIIM"/>
    <property type="match status" value="1"/>
</dbReference>
<feature type="domain" description="MOSC" evidence="1">
    <location>
        <begin position="38"/>
        <end position="178"/>
    </location>
</feature>
<dbReference type="GO" id="GO:0030151">
    <property type="term" value="F:molybdenum ion binding"/>
    <property type="evidence" value="ECO:0007669"/>
    <property type="project" value="InterPro"/>
</dbReference>
<dbReference type="InterPro" id="IPR052353">
    <property type="entry name" value="Benzoxazolinone_Detox_Enz"/>
</dbReference>
<dbReference type="PANTHER" id="PTHR30212:SF2">
    <property type="entry name" value="PROTEIN YIIM"/>
    <property type="match status" value="1"/>
</dbReference>
<dbReference type="GO" id="GO:0030170">
    <property type="term" value="F:pyridoxal phosphate binding"/>
    <property type="evidence" value="ECO:0007669"/>
    <property type="project" value="InterPro"/>
</dbReference>
<keyword evidence="3" id="KW-1185">Reference proteome</keyword>
<dbReference type="GO" id="GO:0003824">
    <property type="term" value="F:catalytic activity"/>
    <property type="evidence" value="ECO:0007669"/>
    <property type="project" value="InterPro"/>
</dbReference>
<dbReference type="RefSeq" id="WP_188568609.1">
    <property type="nucleotide sequence ID" value="NZ_BMED01000006.1"/>
</dbReference>
<dbReference type="Pfam" id="PF03473">
    <property type="entry name" value="MOSC"/>
    <property type="match status" value="1"/>
</dbReference>
<sequence>MKILSVNTGRAAALTSPSAGGSASSTSGSVITSAIAKSAVYGRVNLGKLGLEGDEQVDLSTHGGRDKAVYAYPAEHYEFWREHSRRALKFLPELAHGSMGENLTIQGLLEAEVWIGDRLHVGNTILQVTGPRPPCFKFGIRMGYAHAVKLMVQSGYTGFYLRVLQTGSVHAGDTIAVQAGPRQISVSRQNEVLHTGHQRALF</sequence>
<dbReference type="InterPro" id="IPR005302">
    <property type="entry name" value="MoCF_Sase_C"/>
</dbReference>
<evidence type="ECO:0000313" key="2">
    <source>
        <dbReference type="EMBL" id="GGC94421.1"/>
    </source>
</evidence>
<dbReference type="InterPro" id="IPR011037">
    <property type="entry name" value="Pyrv_Knase-like_insert_dom_sf"/>
</dbReference>
<reference evidence="2" key="2">
    <citation type="submission" date="2020-09" db="EMBL/GenBank/DDBJ databases">
        <authorList>
            <person name="Sun Q."/>
            <person name="Zhou Y."/>
        </authorList>
    </citation>
    <scope>NUCLEOTIDE SEQUENCE</scope>
    <source>
        <strain evidence="2">CGMCC 1.10998</strain>
    </source>
</reference>
<dbReference type="SUPFAM" id="SSF50800">
    <property type="entry name" value="PK beta-barrel domain-like"/>
    <property type="match status" value="1"/>
</dbReference>
<name>A0A916XR71_9BURK</name>
<evidence type="ECO:0000313" key="3">
    <source>
        <dbReference type="Proteomes" id="UP000637423"/>
    </source>
</evidence>
<dbReference type="AlphaFoldDB" id="A0A916XR71"/>
<comment type="caution">
    <text evidence="2">The sequence shown here is derived from an EMBL/GenBank/DDBJ whole genome shotgun (WGS) entry which is preliminary data.</text>
</comment>